<gene>
    <name evidence="1" type="ORF">HMPREF3186_00480</name>
</gene>
<evidence type="ECO:0000313" key="2">
    <source>
        <dbReference type="Proteomes" id="UP000070355"/>
    </source>
</evidence>
<accession>A0A134A3C3</accession>
<dbReference type="AlphaFoldDB" id="A0A134A3C3"/>
<sequence length="744" mass="85628">MTLRIIVFIEYDIIEIRKKGGEMLKYCKFISSGLLCFSLITVASSEIKADYFTDYNTTVMDTVLRDNIFNFDLFSRSRSYSLPVIKNNLIQSNMEELEYSAELLSYKKNSYNYLIFYSLDNNNIPNEIFRIQLKNSGAGKIVDKSLLKLFVPNSRIIMNVMSYEIDNKGNIENLEYSKSSQIYFTKKNINLVVTEGKKEVVNRTIELRNSPKDDKFSVLPYEIEQYYRPDKYYSYTKAKIVVDGKETSLENLEVPYLAKKIEVQLSQDKDYWNNVKIEYPSEFKKNNKEFLIKQGVSFGNFIKENEIKDITSNDSSYDFSGYYLDDKEVSNSQVLGNNIKIEAKYNTKILLDNGITKKEVTLLTGQKLSEIDTKFFDREKYHVDSYTILNAKDNSKINEIKDLSEVSIDNSIIVKANYKENTNTIKIRQDDYNKRFGKVDDSIKDKDIEWPETKKIGELLAELRKKIKPSSGYEVLFRSNKKVISDDDYITAETVLEIYFKKVDSEWVTVKFVGRGIDKFLSDGQEVLVGSRIDSMINLPTATGVTEQEFLGWQANNDYLMAGENSENIRVSKNKLLQTNELGAVVTEKGKDIEFTAVYRKLFNVEFEKTFEGNINLSKGTSNILRVDEFNNIGDATKNNKIIVAPKSGYSLSHFIANKTVKVNMGKGTKEIFVGQKIEENDLYNIVPTSDLKITPVFKLSVIPSTLEEMIENNKIKTVDDALDLKFESTENIKKILGPLYYLR</sequence>
<dbReference type="PATRIC" id="fig|1379.3.peg.476"/>
<organism evidence="1 2">
    <name type="scientific">Gemella haemolysans</name>
    <dbReference type="NCBI Taxonomy" id="1379"/>
    <lineage>
        <taxon>Bacteria</taxon>
        <taxon>Bacillati</taxon>
        <taxon>Bacillota</taxon>
        <taxon>Bacilli</taxon>
        <taxon>Bacillales</taxon>
        <taxon>Gemellaceae</taxon>
        <taxon>Gemella</taxon>
    </lineage>
</organism>
<comment type="caution">
    <text evidence="1">The sequence shown here is derived from an EMBL/GenBank/DDBJ whole genome shotgun (WGS) entry which is preliminary data.</text>
</comment>
<reference evidence="2" key="1">
    <citation type="submission" date="2016-01" db="EMBL/GenBank/DDBJ databases">
        <authorList>
            <person name="Mitreva M."/>
            <person name="Pepin K.H."/>
            <person name="Mihindukulasuriya K.A."/>
            <person name="Fulton R."/>
            <person name="Fronick C."/>
            <person name="O'Laughlin M."/>
            <person name="Miner T."/>
            <person name="Herter B."/>
            <person name="Rosa B.A."/>
            <person name="Cordes M."/>
            <person name="Tomlinson C."/>
            <person name="Wollam A."/>
            <person name="Palsikar V.B."/>
            <person name="Mardis E.R."/>
            <person name="Wilson R.K."/>
        </authorList>
    </citation>
    <scope>NUCLEOTIDE SEQUENCE [LARGE SCALE GENOMIC DNA]</scope>
    <source>
        <strain evidence="2">DNF01167</strain>
    </source>
</reference>
<dbReference type="STRING" id="1379.HMPREF3186_00480"/>
<proteinExistence type="predicted"/>
<dbReference type="Proteomes" id="UP000070355">
    <property type="component" value="Unassembled WGS sequence"/>
</dbReference>
<dbReference type="EMBL" id="LSDC01000026">
    <property type="protein sequence ID" value="KXB62159.1"/>
    <property type="molecule type" value="Genomic_DNA"/>
</dbReference>
<protein>
    <submittedName>
        <fullName evidence="1">Uncharacterized protein</fullName>
    </submittedName>
</protein>
<name>A0A134A3C3_9BACL</name>
<evidence type="ECO:0000313" key="1">
    <source>
        <dbReference type="EMBL" id="KXB62159.1"/>
    </source>
</evidence>